<proteinExistence type="predicted"/>
<dbReference type="InterPro" id="IPR036890">
    <property type="entry name" value="HATPase_C_sf"/>
</dbReference>
<dbReference type="Gene3D" id="6.10.340.10">
    <property type="match status" value="1"/>
</dbReference>
<dbReference type="RefSeq" id="WP_206867593.1">
    <property type="nucleotide sequence ID" value="NZ_BMBA01000001.1"/>
</dbReference>
<reference evidence="17 18" key="1">
    <citation type="journal article" date="2021" name="Int. J. Syst. Evol. Microbiol.">
        <title>Clostridium zeae sp. nov., isolated from corn silage.</title>
        <authorList>
            <person name="Kobayashi H."/>
            <person name="Tanizawa Y."/>
            <person name="Yagura M."/>
            <person name="Sakamoto M."/>
            <person name="Ohkuma M."/>
            <person name="Tohno M."/>
        </authorList>
    </citation>
    <scope>NUCLEOTIDE SEQUENCE [LARGE SCALE GENOMIC DNA]</scope>
    <source>
        <strain evidence="17 18">CSC2</strain>
    </source>
</reference>
<evidence type="ECO:0000313" key="18">
    <source>
        <dbReference type="Proteomes" id="UP000663802"/>
    </source>
</evidence>
<dbReference type="InterPro" id="IPR004358">
    <property type="entry name" value="Sig_transdc_His_kin-like_C"/>
</dbReference>
<evidence type="ECO:0000256" key="9">
    <source>
        <dbReference type="ARBA" id="ARBA00022777"/>
    </source>
</evidence>
<evidence type="ECO:0000256" key="6">
    <source>
        <dbReference type="ARBA" id="ARBA00022679"/>
    </source>
</evidence>
<dbReference type="InterPro" id="IPR003661">
    <property type="entry name" value="HisK_dim/P_dom"/>
</dbReference>
<keyword evidence="11 14" id="KW-1133">Transmembrane helix</keyword>
<dbReference type="Pfam" id="PF00512">
    <property type="entry name" value="HisKA"/>
    <property type="match status" value="1"/>
</dbReference>
<dbReference type="SUPFAM" id="SSF158472">
    <property type="entry name" value="HAMP domain-like"/>
    <property type="match status" value="1"/>
</dbReference>
<dbReference type="PROSITE" id="PS50885">
    <property type="entry name" value="HAMP"/>
    <property type="match status" value="1"/>
</dbReference>
<dbReference type="CDD" id="cd00075">
    <property type="entry name" value="HATPase"/>
    <property type="match status" value="1"/>
</dbReference>
<dbReference type="InterPro" id="IPR005467">
    <property type="entry name" value="His_kinase_dom"/>
</dbReference>
<dbReference type="CDD" id="cd06225">
    <property type="entry name" value="HAMP"/>
    <property type="match status" value="1"/>
</dbReference>
<evidence type="ECO:0000256" key="1">
    <source>
        <dbReference type="ARBA" id="ARBA00000085"/>
    </source>
</evidence>
<dbReference type="InterPro" id="IPR003594">
    <property type="entry name" value="HATPase_dom"/>
</dbReference>
<dbReference type="SMART" id="SM00388">
    <property type="entry name" value="HisKA"/>
    <property type="match status" value="1"/>
</dbReference>
<dbReference type="PRINTS" id="PR00344">
    <property type="entry name" value="BCTRLSENSOR"/>
</dbReference>
<organism evidence="17 18">
    <name type="scientific">Clostridium zeae</name>
    <dbReference type="NCBI Taxonomy" id="2759022"/>
    <lineage>
        <taxon>Bacteria</taxon>
        <taxon>Bacillati</taxon>
        <taxon>Bacillota</taxon>
        <taxon>Clostridia</taxon>
        <taxon>Eubacteriales</taxon>
        <taxon>Clostridiaceae</taxon>
        <taxon>Clostridium</taxon>
    </lineage>
</organism>
<keyword evidence="5" id="KW-0597">Phosphoprotein</keyword>
<dbReference type="Gene3D" id="1.10.287.130">
    <property type="match status" value="1"/>
</dbReference>
<evidence type="ECO:0000256" key="13">
    <source>
        <dbReference type="ARBA" id="ARBA00023136"/>
    </source>
</evidence>
<evidence type="ECO:0000256" key="14">
    <source>
        <dbReference type="SAM" id="Phobius"/>
    </source>
</evidence>
<evidence type="ECO:0000256" key="3">
    <source>
        <dbReference type="ARBA" id="ARBA00012438"/>
    </source>
</evidence>
<evidence type="ECO:0000256" key="5">
    <source>
        <dbReference type="ARBA" id="ARBA00022553"/>
    </source>
</evidence>
<dbReference type="SMART" id="SM00387">
    <property type="entry name" value="HATPase_c"/>
    <property type="match status" value="1"/>
</dbReference>
<evidence type="ECO:0000256" key="2">
    <source>
        <dbReference type="ARBA" id="ARBA00004651"/>
    </source>
</evidence>
<sequence>MKYSIQYKIFIYFSIIIFIALSSLLFVSYKLTEKNNENIINSDMVETKRNLDIYLKQYFLINNMELSKKNFLLEAEDISSQLTAQIGNKVEVFDMEGKNISDNTESSTKYDSKDITEAIEGKINYSAETANGRTMVNLSYPVVVNNEAVEIIRYSKDYTDLFNYSKNFKNISNIFAVIIFLVILIFSLLFSKQITRPIKKLAEASEDVAKGNFEIDLKVKTKDEIGYLAERFNIMVGKIKEQIAIIKKDKDALEKLQSENKTFFDNVTHELKTPITTIMGYAQAIEEMDLSEDQFYKKGLNCIIEESIRLNNMVIDLLELAKTSSNHFSYNFDDIDISKILISTCEEMGIKAKKYNIKIVTSIGYDLHIYGDKERLKEVFVNLLDNSMKYGNVNSNIYVNAYKEEQEIFIKIKDLGEGISEENLSKIFEPFYRVNKKSARQKGSAGLGLTIVKEIVEKHQGNIRVSSKLNEGTEITMKFRGDLNDKA</sequence>
<evidence type="ECO:0000256" key="12">
    <source>
        <dbReference type="ARBA" id="ARBA00023012"/>
    </source>
</evidence>
<dbReference type="InterPro" id="IPR050398">
    <property type="entry name" value="HssS/ArlS-like"/>
</dbReference>
<gene>
    <name evidence="17" type="ORF">CSC2_00780</name>
</gene>
<dbReference type="CDD" id="cd00082">
    <property type="entry name" value="HisKA"/>
    <property type="match status" value="1"/>
</dbReference>
<evidence type="ECO:0000313" key="17">
    <source>
        <dbReference type="EMBL" id="GFZ29552.1"/>
    </source>
</evidence>
<feature type="domain" description="HAMP" evidence="16">
    <location>
        <begin position="192"/>
        <end position="244"/>
    </location>
</feature>
<dbReference type="Pfam" id="PF00672">
    <property type="entry name" value="HAMP"/>
    <property type="match status" value="1"/>
</dbReference>
<dbReference type="PANTHER" id="PTHR45528">
    <property type="entry name" value="SENSOR HISTIDINE KINASE CPXA"/>
    <property type="match status" value="1"/>
</dbReference>
<dbReference type="SUPFAM" id="SSF47384">
    <property type="entry name" value="Homodimeric domain of signal transducing histidine kinase"/>
    <property type="match status" value="1"/>
</dbReference>
<evidence type="ECO:0000256" key="11">
    <source>
        <dbReference type="ARBA" id="ARBA00022989"/>
    </source>
</evidence>
<name>A0ABQ1E485_9CLOT</name>
<keyword evidence="6" id="KW-0808">Transferase</keyword>
<dbReference type="SUPFAM" id="SSF55874">
    <property type="entry name" value="ATPase domain of HSP90 chaperone/DNA topoisomerase II/histidine kinase"/>
    <property type="match status" value="1"/>
</dbReference>
<dbReference type="PANTHER" id="PTHR45528:SF1">
    <property type="entry name" value="SENSOR HISTIDINE KINASE CPXA"/>
    <property type="match status" value="1"/>
</dbReference>
<evidence type="ECO:0000259" key="16">
    <source>
        <dbReference type="PROSITE" id="PS50885"/>
    </source>
</evidence>
<feature type="transmembrane region" description="Helical" evidence="14">
    <location>
        <begin position="9"/>
        <end position="29"/>
    </location>
</feature>
<protein>
    <recommendedName>
        <fullName evidence="3">histidine kinase</fullName>
        <ecNumber evidence="3">2.7.13.3</ecNumber>
    </recommendedName>
</protein>
<feature type="domain" description="Histidine kinase" evidence="15">
    <location>
        <begin position="266"/>
        <end position="483"/>
    </location>
</feature>
<dbReference type="Pfam" id="PF02518">
    <property type="entry name" value="HATPase_c"/>
    <property type="match status" value="1"/>
</dbReference>
<dbReference type="SMART" id="SM00304">
    <property type="entry name" value="HAMP"/>
    <property type="match status" value="1"/>
</dbReference>
<dbReference type="Gene3D" id="3.30.565.10">
    <property type="entry name" value="Histidine kinase-like ATPase, C-terminal domain"/>
    <property type="match status" value="1"/>
</dbReference>
<dbReference type="Proteomes" id="UP000663802">
    <property type="component" value="Unassembled WGS sequence"/>
</dbReference>
<accession>A0ABQ1E485</accession>
<keyword evidence="8" id="KW-0547">Nucleotide-binding</keyword>
<keyword evidence="4" id="KW-1003">Cell membrane</keyword>
<keyword evidence="9 17" id="KW-0418">Kinase</keyword>
<dbReference type="InterPro" id="IPR003660">
    <property type="entry name" value="HAMP_dom"/>
</dbReference>
<keyword evidence="13 14" id="KW-0472">Membrane</keyword>
<dbReference type="EC" id="2.7.13.3" evidence="3"/>
<keyword evidence="7 14" id="KW-0812">Transmembrane</keyword>
<comment type="caution">
    <text evidence="17">The sequence shown here is derived from an EMBL/GenBank/DDBJ whole genome shotgun (WGS) entry which is preliminary data.</text>
</comment>
<feature type="transmembrane region" description="Helical" evidence="14">
    <location>
        <begin position="171"/>
        <end position="190"/>
    </location>
</feature>
<comment type="catalytic activity">
    <reaction evidence="1">
        <text>ATP + protein L-histidine = ADP + protein N-phospho-L-histidine.</text>
        <dbReference type="EC" id="2.7.13.3"/>
    </reaction>
</comment>
<evidence type="ECO:0000256" key="8">
    <source>
        <dbReference type="ARBA" id="ARBA00022741"/>
    </source>
</evidence>
<evidence type="ECO:0000256" key="7">
    <source>
        <dbReference type="ARBA" id="ARBA00022692"/>
    </source>
</evidence>
<dbReference type="EMBL" id="BMBA01000001">
    <property type="protein sequence ID" value="GFZ29552.1"/>
    <property type="molecule type" value="Genomic_DNA"/>
</dbReference>
<keyword evidence="12" id="KW-0902">Two-component regulatory system</keyword>
<evidence type="ECO:0000259" key="15">
    <source>
        <dbReference type="PROSITE" id="PS50109"/>
    </source>
</evidence>
<evidence type="ECO:0000256" key="10">
    <source>
        <dbReference type="ARBA" id="ARBA00022840"/>
    </source>
</evidence>
<dbReference type="GO" id="GO:0016301">
    <property type="term" value="F:kinase activity"/>
    <property type="evidence" value="ECO:0007669"/>
    <property type="project" value="UniProtKB-KW"/>
</dbReference>
<evidence type="ECO:0000256" key="4">
    <source>
        <dbReference type="ARBA" id="ARBA00022475"/>
    </source>
</evidence>
<dbReference type="PROSITE" id="PS50109">
    <property type="entry name" value="HIS_KIN"/>
    <property type="match status" value="1"/>
</dbReference>
<comment type="subcellular location">
    <subcellularLocation>
        <location evidence="2">Cell membrane</location>
        <topology evidence="2">Multi-pass membrane protein</topology>
    </subcellularLocation>
</comment>
<keyword evidence="10" id="KW-0067">ATP-binding</keyword>
<keyword evidence="18" id="KW-1185">Reference proteome</keyword>
<dbReference type="InterPro" id="IPR036097">
    <property type="entry name" value="HisK_dim/P_sf"/>
</dbReference>